<dbReference type="GO" id="GO:0016747">
    <property type="term" value="F:acyltransferase activity, transferring groups other than amino-acyl groups"/>
    <property type="evidence" value="ECO:0007669"/>
    <property type="project" value="InterPro"/>
</dbReference>
<dbReference type="EMBL" id="PPXC01000016">
    <property type="protein sequence ID" value="POH72184.1"/>
    <property type="molecule type" value="Genomic_DNA"/>
</dbReference>
<protein>
    <recommendedName>
        <fullName evidence="1">N-acetyltransferase domain-containing protein</fullName>
    </recommendedName>
</protein>
<evidence type="ECO:0000259" key="1">
    <source>
        <dbReference type="PROSITE" id="PS51186"/>
    </source>
</evidence>
<gene>
    <name evidence="2" type="ORF">CVS27_16970</name>
</gene>
<dbReference type="CDD" id="cd04301">
    <property type="entry name" value="NAT_SF"/>
    <property type="match status" value="1"/>
</dbReference>
<organism evidence="2 3">
    <name type="scientific">Arthrobacter glacialis</name>
    <dbReference type="NCBI Taxonomy" id="1664"/>
    <lineage>
        <taxon>Bacteria</taxon>
        <taxon>Bacillati</taxon>
        <taxon>Actinomycetota</taxon>
        <taxon>Actinomycetes</taxon>
        <taxon>Micrococcales</taxon>
        <taxon>Micrococcaceae</taxon>
        <taxon>Arthrobacter</taxon>
    </lineage>
</organism>
<evidence type="ECO:0000313" key="2">
    <source>
        <dbReference type="EMBL" id="POH72184.1"/>
    </source>
</evidence>
<dbReference type="Pfam" id="PF00583">
    <property type="entry name" value="Acetyltransf_1"/>
    <property type="match status" value="1"/>
</dbReference>
<dbReference type="PROSITE" id="PS51186">
    <property type="entry name" value="GNAT"/>
    <property type="match status" value="1"/>
</dbReference>
<dbReference type="AlphaFoldDB" id="A0A2S3ZSW2"/>
<sequence>MGVDDLLAREYSALKGTARIQFPRHRYQQRFFRDGEGKPPMTITNSGNPWTIKVPAEHRLHHLRKLFQKEIEGVSAKRAEQTETISRRDAYDYVPKDERGQAFPAIWLGAYNVTEHLVGALYMHTPYEELLEIGNGFDRDFAKGVGKVRRTLASIAVVEDMQRTGLGTALLTAGESQAKQEGAIWVTGFMDERNGTPEFYESNGYNIQPRNIALPKLEPFGVRELHPGYVNGQWFYKKL</sequence>
<reference evidence="2 3" key="1">
    <citation type="submission" date="2018-01" db="EMBL/GenBank/DDBJ databases">
        <title>Arthrobacter sp. nov., from glaciers in China.</title>
        <authorList>
            <person name="Liu Q."/>
            <person name="Xin Y.-H."/>
        </authorList>
    </citation>
    <scope>NUCLEOTIDE SEQUENCE [LARGE SCALE GENOMIC DNA]</scope>
    <source>
        <strain evidence="2 3">HLT2-12-2</strain>
    </source>
</reference>
<comment type="caution">
    <text evidence="2">The sequence shown here is derived from an EMBL/GenBank/DDBJ whole genome shotgun (WGS) entry which is preliminary data.</text>
</comment>
<feature type="domain" description="N-acetyltransferase" evidence="1">
    <location>
        <begin position="61"/>
        <end position="229"/>
    </location>
</feature>
<proteinExistence type="predicted"/>
<dbReference type="Proteomes" id="UP000237061">
    <property type="component" value="Unassembled WGS sequence"/>
</dbReference>
<dbReference type="InterPro" id="IPR000182">
    <property type="entry name" value="GNAT_dom"/>
</dbReference>
<name>A0A2S3ZSW2_ARTGL</name>
<evidence type="ECO:0000313" key="3">
    <source>
        <dbReference type="Proteomes" id="UP000237061"/>
    </source>
</evidence>
<accession>A0A2S3ZSW2</accession>
<dbReference type="Gene3D" id="3.40.630.30">
    <property type="match status" value="1"/>
</dbReference>
<dbReference type="SUPFAM" id="SSF55729">
    <property type="entry name" value="Acyl-CoA N-acyltransferases (Nat)"/>
    <property type="match status" value="1"/>
</dbReference>
<dbReference type="InterPro" id="IPR016181">
    <property type="entry name" value="Acyl_CoA_acyltransferase"/>
</dbReference>
<keyword evidence="3" id="KW-1185">Reference proteome</keyword>